<name>A0AAU9RMW7_THLAR</name>
<evidence type="ECO:0000313" key="1">
    <source>
        <dbReference type="EMBL" id="CAH2045561.1"/>
    </source>
</evidence>
<dbReference type="InterPro" id="IPR027417">
    <property type="entry name" value="P-loop_NTPase"/>
</dbReference>
<dbReference type="AlphaFoldDB" id="A0AAU9RMW7"/>
<protein>
    <submittedName>
        <fullName evidence="1">Uncharacterized protein</fullName>
    </submittedName>
</protein>
<dbReference type="EMBL" id="OU466858">
    <property type="protein sequence ID" value="CAH2045561.1"/>
    <property type="molecule type" value="Genomic_DNA"/>
</dbReference>
<accession>A0AAU9RMW7</accession>
<dbReference type="Proteomes" id="UP000836841">
    <property type="component" value="Chromosome 2"/>
</dbReference>
<dbReference type="Gene3D" id="3.40.50.300">
    <property type="entry name" value="P-loop containing nucleotide triphosphate hydrolases"/>
    <property type="match status" value="1"/>
</dbReference>
<proteinExistence type="predicted"/>
<reference evidence="1 2" key="1">
    <citation type="submission" date="2022-03" db="EMBL/GenBank/DDBJ databases">
        <authorList>
            <person name="Nunn A."/>
            <person name="Chopra R."/>
            <person name="Nunn A."/>
            <person name="Contreras Garrido A."/>
        </authorList>
    </citation>
    <scope>NUCLEOTIDE SEQUENCE [LARGE SCALE GENOMIC DNA]</scope>
</reference>
<evidence type="ECO:0000313" key="2">
    <source>
        <dbReference type="Proteomes" id="UP000836841"/>
    </source>
</evidence>
<organism evidence="1 2">
    <name type="scientific">Thlaspi arvense</name>
    <name type="common">Field penny-cress</name>
    <dbReference type="NCBI Taxonomy" id="13288"/>
    <lineage>
        <taxon>Eukaryota</taxon>
        <taxon>Viridiplantae</taxon>
        <taxon>Streptophyta</taxon>
        <taxon>Embryophyta</taxon>
        <taxon>Tracheophyta</taxon>
        <taxon>Spermatophyta</taxon>
        <taxon>Magnoliopsida</taxon>
        <taxon>eudicotyledons</taxon>
        <taxon>Gunneridae</taxon>
        <taxon>Pentapetalae</taxon>
        <taxon>rosids</taxon>
        <taxon>malvids</taxon>
        <taxon>Brassicales</taxon>
        <taxon>Brassicaceae</taxon>
        <taxon>Thlaspideae</taxon>
        <taxon>Thlaspi</taxon>
    </lineage>
</organism>
<gene>
    <name evidence="1" type="ORF">TAV2_LOCUS5072</name>
</gene>
<sequence>MDASQELHLPNYMKDDKVSQETKNLISSLPSDKYFMGYSLYNYKGCWYYPNTLQAVLDVQKHFRPRRHNPQR</sequence>
<keyword evidence="2" id="KW-1185">Reference proteome</keyword>